<dbReference type="AlphaFoldDB" id="A0A8T3BV87"/>
<comment type="caution">
    <text evidence="2">The sequence shown here is derived from an EMBL/GenBank/DDBJ whole genome shotgun (WGS) entry which is preliminary data.</text>
</comment>
<keyword evidence="3" id="KW-1185">Reference proteome</keyword>
<protein>
    <recommendedName>
        <fullName evidence="4">Retrovirus-related Pol polyprotein from transposon TNT 1-94</fullName>
    </recommendedName>
</protein>
<dbReference type="Pfam" id="PF14223">
    <property type="entry name" value="Retrotran_gag_2"/>
    <property type="match status" value="1"/>
</dbReference>
<sequence length="249" mass="27471">MGDQSSTSSLPPSSSSNPADNHVDVCIPAPLKFLVSNITNFINHPLNTNNYAIWRIQILQQFSANGYAGHLTGAHSQPSDESSQESVRWRLIDSNLISALFSTISPSILPYVITATTSHEIWHVLERRLQPSSRSRVLQLKNELHHLQMNNLTMQHYLSQIKNIGDNITAAGSKIDPEDIVLYILNGLPSNYNSFKTAVRTSPLPADLDKLYSLLCSKEIHVNQDIQKDQSSSSSASALYATSSNQSKG</sequence>
<evidence type="ECO:0000256" key="1">
    <source>
        <dbReference type="SAM" id="MobiDB-lite"/>
    </source>
</evidence>
<feature type="compositionally biased region" description="Low complexity" evidence="1">
    <location>
        <begin position="1"/>
        <end position="18"/>
    </location>
</feature>
<feature type="region of interest" description="Disordered" evidence="1">
    <location>
        <begin position="226"/>
        <end position="249"/>
    </location>
</feature>
<evidence type="ECO:0000313" key="3">
    <source>
        <dbReference type="Proteomes" id="UP000829196"/>
    </source>
</evidence>
<reference evidence="2" key="1">
    <citation type="journal article" date="2022" name="Front. Genet.">
        <title>Chromosome-Scale Assembly of the Dendrobium nobile Genome Provides Insights Into the Molecular Mechanism of the Biosynthesis of the Medicinal Active Ingredient of Dendrobium.</title>
        <authorList>
            <person name="Xu Q."/>
            <person name="Niu S.-C."/>
            <person name="Li K.-L."/>
            <person name="Zheng P.-J."/>
            <person name="Zhang X.-J."/>
            <person name="Jia Y."/>
            <person name="Liu Y."/>
            <person name="Niu Y.-X."/>
            <person name="Yu L.-H."/>
            <person name="Chen D.-F."/>
            <person name="Zhang G.-Q."/>
        </authorList>
    </citation>
    <scope>NUCLEOTIDE SEQUENCE</scope>
    <source>
        <tissue evidence="2">Leaf</tissue>
    </source>
</reference>
<proteinExistence type="predicted"/>
<organism evidence="2 3">
    <name type="scientific">Dendrobium nobile</name>
    <name type="common">Orchid</name>
    <dbReference type="NCBI Taxonomy" id="94219"/>
    <lineage>
        <taxon>Eukaryota</taxon>
        <taxon>Viridiplantae</taxon>
        <taxon>Streptophyta</taxon>
        <taxon>Embryophyta</taxon>
        <taxon>Tracheophyta</taxon>
        <taxon>Spermatophyta</taxon>
        <taxon>Magnoliopsida</taxon>
        <taxon>Liliopsida</taxon>
        <taxon>Asparagales</taxon>
        <taxon>Orchidaceae</taxon>
        <taxon>Epidendroideae</taxon>
        <taxon>Malaxideae</taxon>
        <taxon>Dendrobiinae</taxon>
        <taxon>Dendrobium</taxon>
    </lineage>
</organism>
<dbReference type="PANTHER" id="PTHR47481:SF31">
    <property type="entry name" value="OS01G0873500 PROTEIN"/>
    <property type="match status" value="1"/>
</dbReference>
<dbReference type="Proteomes" id="UP000829196">
    <property type="component" value="Unassembled WGS sequence"/>
</dbReference>
<feature type="region of interest" description="Disordered" evidence="1">
    <location>
        <begin position="1"/>
        <end position="21"/>
    </location>
</feature>
<gene>
    <name evidence="2" type="ORF">KFK09_006870</name>
</gene>
<dbReference type="EMBL" id="JAGYWB010000006">
    <property type="protein sequence ID" value="KAI0519423.1"/>
    <property type="molecule type" value="Genomic_DNA"/>
</dbReference>
<dbReference type="OrthoDB" id="1845088at2759"/>
<evidence type="ECO:0008006" key="4">
    <source>
        <dbReference type="Google" id="ProtNLM"/>
    </source>
</evidence>
<accession>A0A8T3BV87</accession>
<evidence type="ECO:0000313" key="2">
    <source>
        <dbReference type="EMBL" id="KAI0519423.1"/>
    </source>
</evidence>
<dbReference type="PANTHER" id="PTHR47481">
    <property type="match status" value="1"/>
</dbReference>
<feature type="compositionally biased region" description="Low complexity" evidence="1">
    <location>
        <begin position="231"/>
        <end position="249"/>
    </location>
</feature>
<name>A0A8T3BV87_DENNO</name>